<proteinExistence type="predicted"/>
<feature type="region of interest" description="Disordered" evidence="1">
    <location>
        <begin position="1"/>
        <end position="27"/>
    </location>
</feature>
<protein>
    <submittedName>
        <fullName evidence="2">Uncharacterized protein</fullName>
    </submittedName>
</protein>
<dbReference type="EMBL" id="SNUZ01000007">
    <property type="protein sequence ID" value="MCL3787413.1"/>
    <property type="molecule type" value="Genomic_DNA"/>
</dbReference>
<gene>
    <name evidence="2" type="ORF">E2N93_05195</name>
</gene>
<evidence type="ECO:0000256" key="1">
    <source>
        <dbReference type="SAM" id="MobiDB-lite"/>
    </source>
</evidence>
<organism evidence="2 3">
    <name type="scientific">Ruminococcus bromii</name>
    <dbReference type="NCBI Taxonomy" id="40518"/>
    <lineage>
        <taxon>Bacteria</taxon>
        <taxon>Bacillati</taxon>
        <taxon>Bacillota</taxon>
        <taxon>Clostridia</taxon>
        <taxon>Eubacteriales</taxon>
        <taxon>Oscillospiraceae</taxon>
        <taxon>Ruminococcus</taxon>
    </lineage>
</organism>
<sequence>MNETRQSTEKRFSEAASENKKKRGRPTVYKRDHMEGIGRDLEIFDGRTHRTHVNQYYRAAVFGILEEHKEIPYLEEIFKIGQCLCIQKDEIIEQLGRMYAQDGYSEETIVEAAMLAARFYHNGNTVKEIAAYLRRVRKAKSWDV</sequence>
<comment type="caution">
    <text evidence="2">The sequence shown here is derived from an EMBL/GenBank/DDBJ whole genome shotgun (WGS) entry which is preliminary data.</text>
</comment>
<dbReference type="RefSeq" id="WP_249376431.1">
    <property type="nucleotide sequence ID" value="NZ_SNUZ01000007.1"/>
</dbReference>
<name>A0ABT0NIE4_9FIRM</name>
<evidence type="ECO:0000313" key="2">
    <source>
        <dbReference type="EMBL" id="MCL3787413.1"/>
    </source>
</evidence>
<accession>A0ABT0NIE4</accession>
<evidence type="ECO:0000313" key="3">
    <source>
        <dbReference type="Proteomes" id="UP001056693"/>
    </source>
</evidence>
<feature type="compositionally biased region" description="Basic and acidic residues" evidence="1">
    <location>
        <begin position="1"/>
        <end position="19"/>
    </location>
</feature>
<dbReference type="Proteomes" id="UP001056693">
    <property type="component" value="Unassembled WGS sequence"/>
</dbReference>
<reference evidence="2 3" key="1">
    <citation type="submission" date="2019-03" db="EMBL/GenBank/DDBJ databases">
        <authorList>
            <person name="Molinero N."/>
            <person name="Sanchez B."/>
            <person name="Walker A."/>
            <person name="Duncan S."/>
            <person name="Delgado S."/>
            <person name="Margolles A."/>
        </authorList>
    </citation>
    <scope>NUCLEOTIDE SEQUENCE [LARGE SCALE GENOMIC DNA]</scope>
    <source>
        <strain evidence="2 3">IPLA60002</strain>
    </source>
</reference>
<keyword evidence="3" id="KW-1185">Reference proteome</keyword>